<dbReference type="Pfam" id="PF00589">
    <property type="entry name" value="Phage_integrase"/>
    <property type="match status" value="1"/>
</dbReference>
<sequence length="463" mass="53470">MGEKGKKKKPQFLGYGGGSLYKVRDANTGKFLYWRYAKFEEVHGQPKRITATSKQKKKQAAFADALPRFHKNLERARGAAPAVRGRAGLTLEEYSKHWLQERSQGKEALSETQQRKYRQILRDHVWAEIDGDSGKPFGELAVGAITTGQVRKLFTLNLWDKENDIGKRLLGDHARYNVLAVLRQVFKWSIDREEPPLRGNNPVLSEFAPKNTRGDAAEIETVPQRVKLALAMLRKESEGDPFTYVWLLMNFVIGLRRGERGGALWSNVVNLTKPGEARLKVRTQYVWDAGKGYHLKDTLKTSHGRRDIPLDEDFRKALLAWKKQQEQWQKEHGWEFEEGQDFILTHENGKPYTGNDDTQFWHDYRESFFTAEKDLHHREKWRGHLNRWICATLLHLNGIGLEQAKMVLGHGSAEMSRYYTVSSYKAIQHPMLKMGEWRTLTPKQQKELEVEARKFTDGAKAQA</sequence>
<evidence type="ECO:0000256" key="1">
    <source>
        <dbReference type="ARBA" id="ARBA00023125"/>
    </source>
</evidence>
<dbReference type="PROSITE" id="PS51898">
    <property type="entry name" value="TYR_RECOMBINASE"/>
    <property type="match status" value="1"/>
</dbReference>
<reference evidence="4 5" key="1">
    <citation type="submission" date="2018-03" db="EMBL/GenBank/DDBJ databases">
        <title>Comparative analysis of microorganisms from saline springs in Andes Mountain Range, Colombia.</title>
        <authorList>
            <person name="Rubin E."/>
        </authorList>
    </citation>
    <scope>NUCLEOTIDE SEQUENCE [LARGE SCALE GENOMIC DNA]</scope>
    <source>
        <strain evidence="4 5">CG 35</strain>
    </source>
</reference>
<dbReference type="InterPro" id="IPR013762">
    <property type="entry name" value="Integrase-like_cat_sf"/>
</dbReference>
<dbReference type="InterPro" id="IPR010998">
    <property type="entry name" value="Integrase_recombinase_N"/>
</dbReference>
<proteinExistence type="predicted"/>
<dbReference type="Gene3D" id="1.10.443.10">
    <property type="entry name" value="Intergrase catalytic core"/>
    <property type="match status" value="1"/>
</dbReference>
<keyword evidence="5" id="KW-1185">Reference proteome</keyword>
<keyword evidence="1" id="KW-0238">DNA-binding</keyword>
<dbReference type="EMBL" id="PVTY01000009">
    <property type="protein sequence ID" value="PRZ15085.1"/>
    <property type="molecule type" value="Genomic_DNA"/>
</dbReference>
<evidence type="ECO:0000256" key="2">
    <source>
        <dbReference type="ARBA" id="ARBA00023172"/>
    </source>
</evidence>
<comment type="caution">
    <text evidence="4">The sequence shown here is derived from an EMBL/GenBank/DDBJ whole genome shotgun (WGS) entry which is preliminary data.</text>
</comment>
<dbReference type="GO" id="GO:0003677">
    <property type="term" value="F:DNA binding"/>
    <property type="evidence" value="ECO:0007669"/>
    <property type="project" value="UniProtKB-KW"/>
</dbReference>
<dbReference type="RefSeq" id="WP_106123017.1">
    <property type="nucleotide sequence ID" value="NZ_PVTY01000009.1"/>
</dbReference>
<gene>
    <name evidence="4" type="ORF">BCL67_1094</name>
</gene>
<name>A0A2T0YIQ9_9MICC</name>
<dbReference type="Proteomes" id="UP000238217">
    <property type="component" value="Unassembled WGS sequence"/>
</dbReference>
<feature type="domain" description="Tyr recombinase" evidence="3">
    <location>
        <begin position="219"/>
        <end position="432"/>
    </location>
</feature>
<keyword evidence="2" id="KW-0233">DNA recombination</keyword>
<dbReference type="SUPFAM" id="SSF56349">
    <property type="entry name" value="DNA breaking-rejoining enzymes"/>
    <property type="match status" value="1"/>
</dbReference>
<dbReference type="GO" id="GO:0015074">
    <property type="term" value="P:DNA integration"/>
    <property type="evidence" value="ECO:0007669"/>
    <property type="project" value="InterPro"/>
</dbReference>
<protein>
    <submittedName>
        <fullName evidence="4">Phage integrase family protein</fullName>
    </submittedName>
</protein>
<evidence type="ECO:0000259" key="3">
    <source>
        <dbReference type="PROSITE" id="PS51898"/>
    </source>
</evidence>
<accession>A0A2T0YIQ9</accession>
<dbReference type="AlphaFoldDB" id="A0A2T0YIQ9"/>
<dbReference type="GO" id="GO:0006310">
    <property type="term" value="P:DNA recombination"/>
    <property type="evidence" value="ECO:0007669"/>
    <property type="project" value="UniProtKB-KW"/>
</dbReference>
<dbReference type="OrthoDB" id="1822491at2"/>
<organism evidence="4 5">
    <name type="scientific">Nesterenkonia sandarakina</name>
    <dbReference type="NCBI Taxonomy" id="272918"/>
    <lineage>
        <taxon>Bacteria</taxon>
        <taxon>Bacillati</taxon>
        <taxon>Actinomycetota</taxon>
        <taxon>Actinomycetes</taxon>
        <taxon>Micrococcales</taxon>
        <taxon>Micrococcaceae</taxon>
        <taxon>Nesterenkonia</taxon>
    </lineage>
</organism>
<dbReference type="InterPro" id="IPR002104">
    <property type="entry name" value="Integrase_catalytic"/>
</dbReference>
<dbReference type="Gene3D" id="1.10.150.130">
    <property type="match status" value="1"/>
</dbReference>
<evidence type="ECO:0000313" key="4">
    <source>
        <dbReference type="EMBL" id="PRZ15085.1"/>
    </source>
</evidence>
<dbReference type="InterPro" id="IPR011010">
    <property type="entry name" value="DNA_brk_join_enz"/>
</dbReference>
<evidence type="ECO:0000313" key="5">
    <source>
        <dbReference type="Proteomes" id="UP000238217"/>
    </source>
</evidence>